<dbReference type="InterPro" id="IPR028362">
    <property type="entry name" value="AlgI"/>
</dbReference>
<proteinExistence type="inferred from homology"/>
<keyword evidence="7 14" id="KW-0812">Transmembrane</keyword>
<dbReference type="RefSeq" id="WP_186941248.1">
    <property type="nucleotide sequence ID" value="NZ_JACOGA010000005.1"/>
</dbReference>
<evidence type="ECO:0000256" key="12">
    <source>
        <dbReference type="ARBA" id="ARBA00031030"/>
    </source>
</evidence>
<feature type="transmembrane region" description="Helical" evidence="14">
    <location>
        <begin position="118"/>
        <end position="136"/>
    </location>
</feature>
<reference evidence="15 16" key="1">
    <citation type="submission" date="2020-08" db="EMBL/GenBank/DDBJ databases">
        <title>Novel species isolated from subtropical streams in China.</title>
        <authorList>
            <person name="Lu H."/>
        </authorList>
    </citation>
    <scope>NUCLEOTIDE SEQUENCE [LARGE SCALE GENOMIC DNA]</scope>
    <source>
        <strain evidence="15 16">LX15W</strain>
    </source>
</reference>
<comment type="caution">
    <text evidence="15">The sequence shown here is derived from an EMBL/GenBank/DDBJ whole genome shotgun (WGS) entry which is preliminary data.</text>
</comment>
<dbReference type="InterPro" id="IPR051085">
    <property type="entry name" value="MB_O-acyltransferase"/>
</dbReference>
<evidence type="ECO:0000256" key="1">
    <source>
        <dbReference type="ARBA" id="ARBA00004651"/>
    </source>
</evidence>
<feature type="transmembrane region" description="Helical" evidence="14">
    <location>
        <begin position="148"/>
        <end position="170"/>
    </location>
</feature>
<name>A0ABR6Y9F0_9BURK</name>
<dbReference type="EMBL" id="JACOGA010000005">
    <property type="protein sequence ID" value="MBC3873203.1"/>
    <property type="molecule type" value="Genomic_DNA"/>
</dbReference>
<evidence type="ECO:0000256" key="8">
    <source>
        <dbReference type="ARBA" id="ARBA00022841"/>
    </source>
</evidence>
<evidence type="ECO:0000256" key="5">
    <source>
        <dbReference type="ARBA" id="ARBA00022475"/>
    </source>
</evidence>
<dbReference type="Pfam" id="PF03062">
    <property type="entry name" value="MBOAT"/>
    <property type="match status" value="1"/>
</dbReference>
<comment type="pathway">
    <text evidence="2">Glycan biosynthesis; alginate biosynthesis.</text>
</comment>
<dbReference type="InterPro" id="IPR024194">
    <property type="entry name" value="Ac/AlaTfrase_AlgI/DltB"/>
</dbReference>
<dbReference type="PANTHER" id="PTHR13285">
    <property type="entry name" value="ACYLTRANSFERASE"/>
    <property type="match status" value="1"/>
</dbReference>
<accession>A0ABR6Y9F0</accession>
<evidence type="ECO:0000256" key="2">
    <source>
        <dbReference type="ARBA" id="ARBA00005182"/>
    </source>
</evidence>
<evidence type="ECO:0000313" key="16">
    <source>
        <dbReference type="Proteomes" id="UP000624279"/>
    </source>
</evidence>
<protein>
    <recommendedName>
        <fullName evidence="4">Probable alginate O-acetylase AlgI</fullName>
    </recommendedName>
    <alternativeName>
        <fullName evidence="12">Alginate biosynthesis protein AlgI</fullName>
    </alternativeName>
</protein>
<comment type="subcellular location">
    <subcellularLocation>
        <location evidence="1">Cell membrane</location>
        <topology evidence="1">Multi-pass membrane protein</topology>
    </subcellularLocation>
</comment>
<feature type="transmembrane region" description="Helical" evidence="14">
    <location>
        <begin position="444"/>
        <end position="466"/>
    </location>
</feature>
<comment type="similarity">
    <text evidence="3 13">Belongs to the membrane-bound acyltransferase family.</text>
</comment>
<keyword evidence="9 14" id="KW-1133">Transmembrane helix</keyword>
<keyword evidence="10 13" id="KW-0472">Membrane</keyword>
<feature type="transmembrane region" description="Helical" evidence="14">
    <location>
        <begin position="311"/>
        <end position="337"/>
    </location>
</feature>
<dbReference type="InterPro" id="IPR004299">
    <property type="entry name" value="MBOAT_fam"/>
</dbReference>
<dbReference type="PIRSF" id="PIRSF016636">
    <property type="entry name" value="AlgI_DltB"/>
    <property type="match status" value="1"/>
</dbReference>
<dbReference type="PIRSF" id="PIRSF500217">
    <property type="entry name" value="AlgI"/>
    <property type="match status" value="1"/>
</dbReference>
<feature type="transmembrane region" description="Helical" evidence="14">
    <location>
        <begin position="247"/>
        <end position="265"/>
    </location>
</feature>
<feature type="transmembrane region" description="Helical" evidence="14">
    <location>
        <begin position="410"/>
        <end position="432"/>
    </location>
</feature>
<feature type="transmembrane region" description="Helical" evidence="14">
    <location>
        <begin position="75"/>
        <end position="93"/>
    </location>
</feature>
<evidence type="ECO:0000256" key="9">
    <source>
        <dbReference type="ARBA" id="ARBA00022989"/>
    </source>
</evidence>
<keyword evidence="8" id="KW-0016">Alginate biosynthesis</keyword>
<dbReference type="PANTHER" id="PTHR13285:SF23">
    <property type="entry name" value="TEICHOIC ACID D-ALANYLTRANSFERASE"/>
    <property type="match status" value="1"/>
</dbReference>
<organism evidence="15 16">
    <name type="scientific">Undibacterium flavidum</name>
    <dbReference type="NCBI Taxonomy" id="2762297"/>
    <lineage>
        <taxon>Bacteria</taxon>
        <taxon>Pseudomonadati</taxon>
        <taxon>Pseudomonadota</taxon>
        <taxon>Betaproteobacteria</taxon>
        <taxon>Burkholderiales</taxon>
        <taxon>Oxalobacteraceae</taxon>
        <taxon>Undibacterium</taxon>
    </lineage>
</organism>
<dbReference type="Proteomes" id="UP000624279">
    <property type="component" value="Unassembled WGS sequence"/>
</dbReference>
<keyword evidence="5 13" id="KW-1003">Cell membrane</keyword>
<evidence type="ECO:0000256" key="6">
    <source>
        <dbReference type="ARBA" id="ARBA00022679"/>
    </source>
</evidence>
<evidence type="ECO:0000256" key="11">
    <source>
        <dbReference type="ARBA" id="ARBA00023315"/>
    </source>
</evidence>
<evidence type="ECO:0000313" key="15">
    <source>
        <dbReference type="EMBL" id="MBC3873203.1"/>
    </source>
</evidence>
<evidence type="ECO:0000256" key="7">
    <source>
        <dbReference type="ARBA" id="ARBA00022692"/>
    </source>
</evidence>
<evidence type="ECO:0000256" key="4">
    <source>
        <dbReference type="ARBA" id="ARBA00016084"/>
    </source>
</evidence>
<evidence type="ECO:0000256" key="14">
    <source>
        <dbReference type="SAM" id="Phobius"/>
    </source>
</evidence>
<keyword evidence="11 13" id="KW-0012">Acyltransferase</keyword>
<feature type="transmembrane region" description="Helical" evidence="14">
    <location>
        <begin position="12"/>
        <end position="38"/>
    </location>
</feature>
<keyword evidence="16" id="KW-1185">Reference proteome</keyword>
<keyword evidence="6 13" id="KW-0808">Transferase</keyword>
<evidence type="ECO:0000256" key="10">
    <source>
        <dbReference type="ARBA" id="ARBA00023136"/>
    </source>
</evidence>
<feature type="transmembrane region" description="Helical" evidence="14">
    <location>
        <begin position="44"/>
        <end position="63"/>
    </location>
</feature>
<evidence type="ECO:0000256" key="3">
    <source>
        <dbReference type="ARBA" id="ARBA00010323"/>
    </source>
</evidence>
<gene>
    <name evidence="15" type="ORF">H8K55_06350</name>
</gene>
<sequence>MVFSSISFLFYFLPIFLVLYRVLPWKNAVLAIASLIFYTWGEPANLPLLLICIVANYGFGLWIANAQQRGASAKLAFVLAVGFNLGGLAYYKYFNFAMDTVMQAGSALHFQITRPEQVSLPLGISFFIFHAISYLVDIYRKKTAPEKSFVALFTYIIMFPQLVAGPIVRFSTVARQLHQRRWSWARAETGVRFFILGLAQKILLANTFALSADQIFGLSSDQLLSSVAWLGALSYTLQIYFDFGGYSLMAIGLGIVCGFTFPRNFHFPYIAQSITEFWRRWHMSLSRWFRDYVYIPLGGNRGTSLRTAVNLFSVFVLCGLWHGANWTFVVWGIYHGLFLVAERLGLSAWIASCWKPMRHLYTMLVVMLAWVLFRSESIQSAGNFALSMFGIGNLDMAQATPLAAYLHPSLLLAIIAGIVLATPAQSMLLSAVQARFPASRSVTLIRQISLLGLFVLCMISLASGAYNPFIYFRF</sequence>
<evidence type="ECO:0000256" key="13">
    <source>
        <dbReference type="PIRNR" id="PIRNR016636"/>
    </source>
</evidence>